<keyword evidence="2" id="KW-1185">Reference proteome</keyword>
<comment type="caution">
    <text evidence="1">The sequence shown here is derived from an EMBL/GenBank/DDBJ whole genome shotgun (WGS) entry which is preliminary data.</text>
</comment>
<dbReference type="AlphaFoldDB" id="A0A839UD96"/>
<organism evidence="1 2">
    <name type="scientific">Phyllobacterium trifolii</name>
    <dbReference type="NCBI Taxonomy" id="300193"/>
    <lineage>
        <taxon>Bacteria</taxon>
        <taxon>Pseudomonadati</taxon>
        <taxon>Pseudomonadota</taxon>
        <taxon>Alphaproteobacteria</taxon>
        <taxon>Hyphomicrobiales</taxon>
        <taxon>Phyllobacteriaceae</taxon>
        <taxon>Phyllobacterium</taxon>
    </lineage>
</organism>
<sequence length="40" mass="4548">MFDIKNLSRLIKLGETPESMNAFWKFDKAVFADGALTTLQ</sequence>
<gene>
    <name evidence="1" type="ORF">FHS21_004945</name>
</gene>
<protein>
    <submittedName>
        <fullName evidence="1">Uncharacterized protein</fullName>
    </submittedName>
</protein>
<evidence type="ECO:0000313" key="1">
    <source>
        <dbReference type="EMBL" id="MBB3148497.1"/>
    </source>
</evidence>
<name>A0A839UD96_9HYPH</name>
<evidence type="ECO:0000313" key="2">
    <source>
        <dbReference type="Proteomes" id="UP000554520"/>
    </source>
</evidence>
<dbReference type="Proteomes" id="UP000554520">
    <property type="component" value="Unassembled WGS sequence"/>
</dbReference>
<proteinExistence type="predicted"/>
<dbReference type="EMBL" id="JACHXN010000020">
    <property type="protein sequence ID" value="MBB3148497.1"/>
    <property type="molecule type" value="Genomic_DNA"/>
</dbReference>
<accession>A0A839UD96</accession>
<dbReference type="RefSeq" id="WP_281386146.1">
    <property type="nucleotide sequence ID" value="NZ_JACHXN010000020.1"/>
</dbReference>
<reference evidence="1 2" key="1">
    <citation type="submission" date="2020-08" db="EMBL/GenBank/DDBJ databases">
        <title>Genomic Encyclopedia of Type Strains, Phase III (KMG-III): the genomes of soil and plant-associated and newly described type strains.</title>
        <authorList>
            <person name="Whitman W."/>
        </authorList>
    </citation>
    <scope>NUCLEOTIDE SEQUENCE [LARGE SCALE GENOMIC DNA]</scope>
    <source>
        <strain evidence="1 2">CECT 7015</strain>
    </source>
</reference>